<dbReference type="GO" id="GO:0033214">
    <property type="term" value="P:siderophore-iron import into cell"/>
    <property type="evidence" value="ECO:0007669"/>
    <property type="project" value="TreeGrafter"/>
</dbReference>
<dbReference type="Pfam" id="PF01032">
    <property type="entry name" value="FecCD"/>
    <property type="match status" value="1"/>
</dbReference>
<dbReference type="AlphaFoldDB" id="A0AAP4FBE9"/>
<comment type="similarity">
    <text evidence="2">Belongs to the binding-protein-dependent transport system permease family. FecCD subfamily.</text>
</comment>
<evidence type="ECO:0000256" key="6">
    <source>
        <dbReference type="ARBA" id="ARBA00022989"/>
    </source>
</evidence>
<evidence type="ECO:0000313" key="10">
    <source>
        <dbReference type="EMBL" id="MDK4326726.1"/>
    </source>
</evidence>
<feature type="transmembrane region" description="Helical" evidence="9">
    <location>
        <begin position="164"/>
        <end position="185"/>
    </location>
</feature>
<dbReference type="EMBL" id="JASNVP010000009">
    <property type="protein sequence ID" value="MDK4326726.1"/>
    <property type="molecule type" value="Genomic_DNA"/>
</dbReference>
<evidence type="ECO:0000256" key="1">
    <source>
        <dbReference type="ARBA" id="ARBA00004651"/>
    </source>
</evidence>
<dbReference type="InterPro" id="IPR000522">
    <property type="entry name" value="ABC_transptr_permease_BtuC"/>
</dbReference>
<evidence type="ECO:0000256" key="3">
    <source>
        <dbReference type="ARBA" id="ARBA00022448"/>
    </source>
</evidence>
<evidence type="ECO:0000313" key="11">
    <source>
        <dbReference type="Proteomes" id="UP001226160"/>
    </source>
</evidence>
<feature type="compositionally biased region" description="Polar residues" evidence="8">
    <location>
        <begin position="1"/>
        <end position="15"/>
    </location>
</feature>
<evidence type="ECO:0000256" key="4">
    <source>
        <dbReference type="ARBA" id="ARBA00022475"/>
    </source>
</evidence>
<reference evidence="10" key="1">
    <citation type="submission" date="2023-05" db="EMBL/GenBank/DDBJ databases">
        <title>Metabolic capabilities are highly conserved among human nasal-associated Corynebacterium species in pangenomic analyses.</title>
        <authorList>
            <person name="Tran T.H."/>
            <person name="Roberts A.Q."/>
            <person name="Escapa I.F."/>
            <person name="Gao W."/>
            <person name="Conlan S."/>
            <person name="Kong H."/>
            <person name="Segre J.A."/>
            <person name="Kelly M.S."/>
            <person name="Lemon K.P."/>
        </authorList>
    </citation>
    <scope>NUCLEOTIDE SEQUENCE</scope>
    <source>
        <strain evidence="10">KPL2654</strain>
    </source>
</reference>
<feature type="transmembrane region" description="Helical" evidence="9">
    <location>
        <begin position="139"/>
        <end position="157"/>
    </location>
</feature>
<gene>
    <name evidence="10" type="ORF">QPX54_09465</name>
</gene>
<feature type="transmembrane region" description="Helical" evidence="9">
    <location>
        <begin position="106"/>
        <end position="127"/>
    </location>
</feature>
<dbReference type="PANTHER" id="PTHR30472">
    <property type="entry name" value="FERRIC ENTEROBACTIN TRANSPORT SYSTEM PERMEASE PROTEIN"/>
    <property type="match status" value="1"/>
</dbReference>
<accession>A0AAP4FBE9</accession>
<evidence type="ECO:0000256" key="5">
    <source>
        <dbReference type="ARBA" id="ARBA00022692"/>
    </source>
</evidence>
<keyword evidence="5 9" id="KW-0812">Transmembrane</keyword>
<keyword evidence="7 9" id="KW-0472">Membrane</keyword>
<evidence type="ECO:0000256" key="2">
    <source>
        <dbReference type="ARBA" id="ARBA00007935"/>
    </source>
</evidence>
<evidence type="ECO:0000256" key="7">
    <source>
        <dbReference type="ARBA" id="ARBA00023136"/>
    </source>
</evidence>
<organism evidence="10 11">
    <name type="scientific">Corynebacterium propinquum</name>
    <dbReference type="NCBI Taxonomy" id="43769"/>
    <lineage>
        <taxon>Bacteria</taxon>
        <taxon>Bacillati</taxon>
        <taxon>Actinomycetota</taxon>
        <taxon>Actinomycetes</taxon>
        <taxon>Mycobacteriales</taxon>
        <taxon>Corynebacteriaceae</taxon>
        <taxon>Corynebacterium</taxon>
    </lineage>
</organism>
<dbReference type="PANTHER" id="PTHR30472:SF24">
    <property type="entry name" value="FERRIC ENTEROBACTIN TRANSPORT SYSTEM PERMEASE PROTEIN FEPG"/>
    <property type="match status" value="1"/>
</dbReference>
<keyword evidence="4" id="KW-1003">Cell membrane</keyword>
<dbReference type="SUPFAM" id="SSF81345">
    <property type="entry name" value="ABC transporter involved in vitamin B12 uptake, BtuC"/>
    <property type="match status" value="1"/>
</dbReference>
<comment type="subcellular location">
    <subcellularLocation>
        <location evidence="1">Cell membrane</location>
        <topology evidence="1">Multi-pass membrane protein</topology>
    </subcellularLocation>
</comment>
<dbReference type="RefSeq" id="WP_239211969.1">
    <property type="nucleotide sequence ID" value="NZ_JAKRDM010000009.1"/>
</dbReference>
<evidence type="ECO:0000256" key="8">
    <source>
        <dbReference type="SAM" id="MobiDB-lite"/>
    </source>
</evidence>
<feature type="transmembrane region" description="Helical" evidence="9">
    <location>
        <begin position="235"/>
        <end position="257"/>
    </location>
</feature>
<comment type="caution">
    <text evidence="10">The sequence shown here is derived from an EMBL/GenBank/DDBJ whole genome shotgun (WGS) entry which is preliminary data.</text>
</comment>
<feature type="transmembrane region" description="Helical" evidence="9">
    <location>
        <begin position="191"/>
        <end position="214"/>
    </location>
</feature>
<feature type="transmembrane region" description="Helical" evidence="9">
    <location>
        <begin position="54"/>
        <end position="75"/>
    </location>
</feature>
<feature type="transmembrane region" description="Helical" evidence="9">
    <location>
        <begin position="353"/>
        <end position="372"/>
    </location>
</feature>
<dbReference type="Proteomes" id="UP001226160">
    <property type="component" value="Unassembled WGS sequence"/>
</dbReference>
<keyword evidence="3" id="KW-0813">Transport</keyword>
<proteinExistence type="inferred from homology"/>
<feature type="region of interest" description="Disordered" evidence="8">
    <location>
        <begin position="1"/>
        <end position="24"/>
    </location>
</feature>
<feature type="transmembrane region" description="Helical" evidence="9">
    <location>
        <begin position="283"/>
        <end position="310"/>
    </location>
</feature>
<dbReference type="GO" id="GO:0022857">
    <property type="term" value="F:transmembrane transporter activity"/>
    <property type="evidence" value="ECO:0007669"/>
    <property type="project" value="InterPro"/>
</dbReference>
<dbReference type="InterPro" id="IPR037294">
    <property type="entry name" value="ABC_BtuC-like"/>
</dbReference>
<protein>
    <submittedName>
        <fullName evidence="10">Iron chelate uptake ABC transporter family permease subunit</fullName>
    </submittedName>
</protein>
<dbReference type="GO" id="GO:0005886">
    <property type="term" value="C:plasma membrane"/>
    <property type="evidence" value="ECO:0007669"/>
    <property type="project" value="UniProtKB-SubCell"/>
</dbReference>
<keyword evidence="6 9" id="KW-1133">Transmembrane helix</keyword>
<evidence type="ECO:0000256" key="9">
    <source>
        <dbReference type="SAM" id="Phobius"/>
    </source>
</evidence>
<dbReference type="Gene3D" id="1.10.3470.10">
    <property type="entry name" value="ABC transporter involved in vitamin B12 uptake, BtuC"/>
    <property type="match status" value="1"/>
</dbReference>
<name>A0AAP4FBE9_9CORY</name>
<feature type="transmembrane region" description="Helical" evidence="9">
    <location>
        <begin position="322"/>
        <end position="347"/>
    </location>
</feature>
<dbReference type="CDD" id="cd06550">
    <property type="entry name" value="TM_ABC_iron-siderophores_like"/>
    <property type="match status" value="1"/>
</dbReference>
<sequence length="382" mass="39951">MSADNTPATHGTPHNKSSHNDAPYSGTVLPEVTHGYRRLVIRNRWVSLHFPTRVLVTALGLLLLALIGAVAAITLGEYPLSLGEVFSALFSRGGGFDSTIVREWRLPIAVAAVAFGALLGVGGAIFQSLTRNPLGSPDVIGFDAGAYTAVVITMLVVGTSNFWAIAGASIVGGIITALVVYLLAWRKGVQGFRLIIVGIGVSAMLTSINSYLITRADVEEGIQVGFWAAGSITKVTWQGLVPTMLLGIIVVIAAAGYSRALRHLELGDDAATTQGFAVNRARLGLIVIGVATTALVTAAAGPISFIALVAPQIARRIMRTAGVSLLGAAAMGATLLTGAHILSLVIATFYRQIPVGLITVVIGGLYMLWLLLRESTRRYGTG</sequence>